<dbReference type="PANTHER" id="PTHR24036:SF5">
    <property type="entry name" value="THROMBOMODULIN"/>
    <property type="match status" value="1"/>
</dbReference>
<reference evidence="3 4" key="2">
    <citation type="submission" date="2018-11" db="EMBL/GenBank/DDBJ databases">
        <authorList>
            <consortium name="Pathogen Informatics"/>
        </authorList>
    </citation>
    <scope>NUCLEOTIDE SEQUENCE [LARGE SCALE GENOMIC DNA]</scope>
</reference>
<dbReference type="Proteomes" id="UP000276776">
    <property type="component" value="Unassembled WGS sequence"/>
</dbReference>
<name>A0A0N5CL61_THECL</name>
<feature type="region of interest" description="Disordered" evidence="2">
    <location>
        <begin position="75"/>
        <end position="95"/>
    </location>
</feature>
<sequence length="628" mass="70428">MSSKRQLLLLPLKSVKENMANSDTIDAESIPVLISLPPNPYFHQQHLHRSNSLSQNSDNESMERISRMQRLQQIQSSSSRAAPQIMPTTPNSENQHTHRYFRARPRMRTVSDLHGTRLHARNKFEQLRPVASSAVRPNYALALSSSTLNNDIVNGVPVQSEPKLPLYSSPTTNVNPLYNNDLVSFLSSGTTMENLAKLARNLLTLSIQNRPGEILSSLASAVSGSESFVASSVAPIEANRTSGILNIQKVFAELAKKELPLPIKDVTNTLQENETEIFLKTLPDEQRSLLRAAIATGEVDEHTLKSAIGDGKVGVKQKEGKLLEWIQQNRKKVADDMFDFANKLPYYGKYCGSFAGETAKNNRFNAAGALWAVDNQRFIVSKFQFNPGTLSTENVTFWVGPSVRTNNSIVNMTPNANGFYLKPQPINLTVFYKPNIKTIQARIRTKIDRQKRRSNYHAEFNKPERVQSFLENVADNSSNYGFSSVQLFEKEGTLLISKVTNNISFSTNLDSTTKSEEKSKITSPIVNNNTEMEALGWYAGFQPLLLTLPDNKWVKTITWFALRDHKREDIVAYVLIPNGPAFKIPAVVQLRGLTSNSLYNVRSKNIKVLDTKTIEVNEFYFRSNGLEA</sequence>
<keyword evidence="1" id="KW-0677">Repeat</keyword>
<gene>
    <name evidence="3" type="ORF">TCLT_LOCUS840</name>
</gene>
<evidence type="ECO:0000256" key="2">
    <source>
        <dbReference type="SAM" id="MobiDB-lite"/>
    </source>
</evidence>
<dbReference type="WBParaSite" id="TCLT_0000083901-mRNA-1">
    <property type="protein sequence ID" value="TCLT_0000083901-mRNA-1"/>
    <property type="gene ID" value="TCLT_0000083901"/>
</dbReference>
<proteinExistence type="predicted"/>
<evidence type="ECO:0000313" key="5">
    <source>
        <dbReference type="WBParaSite" id="TCLT_0000083901-mRNA-1"/>
    </source>
</evidence>
<evidence type="ECO:0000313" key="4">
    <source>
        <dbReference type="Proteomes" id="UP000276776"/>
    </source>
</evidence>
<protein>
    <submittedName>
        <fullName evidence="5">DM13 domain-containing protein</fullName>
    </submittedName>
</protein>
<dbReference type="OrthoDB" id="5854379at2759"/>
<evidence type="ECO:0000313" key="3">
    <source>
        <dbReference type="EMBL" id="VDM95981.1"/>
    </source>
</evidence>
<dbReference type="PANTHER" id="PTHR24036">
    <property type="entry name" value="SKELETOR-RELATED"/>
    <property type="match status" value="1"/>
</dbReference>
<keyword evidence="4" id="KW-1185">Reference proteome</keyword>
<dbReference type="EMBL" id="UYYF01000076">
    <property type="protein sequence ID" value="VDM95981.1"/>
    <property type="molecule type" value="Genomic_DNA"/>
</dbReference>
<organism evidence="5">
    <name type="scientific">Thelazia callipaeda</name>
    <name type="common">Oriental eyeworm</name>
    <name type="synonym">Parasitic nematode</name>
    <dbReference type="NCBI Taxonomy" id="103827"/>
    <lineage>
        <taxon>Eukaryota</taxon>
        <taxon>Metazoa</taxon>
        <taxon>Ecdysozoa</taxon>
        <taxon>Nematoda</taxon>
        <taxon>Chromadorea</taxon>
        <taxon>Rhabditida</taxon>
        <taxon>Spirurina</taxon>
        <taxon>Spiruromorpha</taxon>
        <taxon>Thelazioidea</taxon>
        <taxon>Thelaziidae</taxon>
        <taxon>Thelazia</taxon>
    </lineage>
</organism>
<accession>A0A0N5CL61</accession>
<reference evidence="5" key="1">
    <citation type="submission" date="2017-02" db="UniProtKB">
        <authorList>
            <consortium name="WormBaseParasite"/>
        </authorList>
    </citation>
    <scope>IDENTIFICATION</scope>
</reference>
<evidence type="ECO:0000256" key="1">
    <source>
        <dbReference type="ARBA" id="ARBA00022737"/>
    </source>
</evidence>
<dbReference type="AlphaFoldDB" id="A0A0N5CL61"/>
<dbReference type="InterPro" id="IPR052126">
    <property type="entry name" value="Spindle_Org/Thrombomodulin"/>
</dbReference>